<gene>
    <name evidence="4" type="ORF">BI364_11805</name>
</gene>
<dbReference type="EMBL" id="CP017415">
    <property type="protein sequence ID" value="AOU98548.1"/>
    <property type="molecule type" value="Genomic_DNA"/>
</dbReference>
<organism evidence="4 5">
    <name type="scientific">Acidihalobacter yilgarnensis</name>
    <dbReference type="NCBI Taxonomy" id="2819280"/>
    <lineage>
        <taxon>Bacteria</taxon>
        <taxon>Pseudomonadati</taxon>
        <taxon>Pseudomonadota</taxon>
        <taxon>Gammaproteobacteria</taxon>
        <taxon>Chromatiales</taxon>
        <taxon>Ectothiorhodospiraceae</taxon>
        <taxon>Acidihalobacter</taxon>
    </lineage>
</organism>
<dbReference type="InterPro" id="IPR050566">
    <property type="entry name" value="Deoxyribonucleoside_kinase"/>
</dbReference>
<dbReference type="GO" id="GO:0005524">
    <property type="term" value="F:ATP binding"/>
    <property type="evidence" value="ECO:0007669"/>
    <property type="project" value="UniProtKB-KW"/>
</dbReference>
<dbReference type="PIRSF" id="PIRSF000705">
    <property type="entry name" value="DNK"/>
    <property type="match status" value="1"/>
</dbReference>
<dbReference type="Proteomes" id="UP000095401">
    <property type="component" value="Chromosome"/>
</dbReference>
<keyword evidence="5" id="KW-1185">Reference proteome</keyword>
<evidence type="ECO:0000313" key="4">
    <source>
        <dbReference type="EMBL" id="AOU98548.1"/>
    </source>
</evidence>
<feature type="binding site" evidence="2">
    <location>
        <begin position="15"/>
        <end position="23"/>
    </location>
    <ligand>
        <name>ATP</name>
        <dbReference type="ChEBI" id="CHEBI:30616"/>
    </ligand>
</feature>
<dbReference type="SUPFAM" id="SSF52540">
    <property type="entry name" value="P-loop containing nucleoside triphosphate hydrolases"/>
    <property type="match status" value="1"/>
</dbReference>
<evidence type="ECO:0000256" key="1">
    <source>
        <dbReference type="PIRSR" id="PIRSR000705-1"/>
    </source>
</evidence>
<dbReference type="GO" id="GO:0005737">
    <property type="term" value="C:cytoplasm"/>
    <property type="evidence" value="ECO:0007669"/>
    <property type="project" value="TreeGrafter"/>
</dbReference>
<evidence type="ECO:0000256" key="2">
    <source>
        <dbReference type="PIRSR" id="PIRSR000705-3"/>
    </source>
</evidence>
<dbReference type="Gene3D" id="3.40.50.300">
    <property type="entry name" value="P-loop containing nucleotide triphosphate hydrolases"/>
    <property type="match status" value="1"/>
</dbReference>
<evidence type="ECO:0000259" key="3">
    <source>
        <dbReference type="Pfam" id="PF01712"/>
    </source>
</evidence>
<evidence type="ECO:0000313" key="5">
    <source>
        <dbReference type="Proteomes" id="UP000095401"/>
    </source>
</evidence>
<dbReference type="InterPro" id="IPR031314">
    <property type="entry name" value="DNK_dom"/>
</dbReference>
<dbReference type="GO" id="GO:0019136">
    <property type="term" value="F:deoxynucleoside kinase activity"/>
    <property type="evidence" value="ECO:0007669"/>
    <property type="project" value="InterPro"/>
</dbReference>
<dbReference type="PANTHER" id="PTHR10513">
    <property type="entry name" value="DEOXYNUCLEOSIDE KINASE"/>
    <property type="match status" value="1"/>
</dbReference>
<reference evidence="5" key="1">
    <citation type="submission" date="2016-09" db="EMBL/GenBank/DDBJ databases">
        <title>Acidihalobacter prosperus F5.</title>
        <authorList>
            <person name="Khaleque H.N."/>
            <person name="Ramsay J.P."/>
            <person name="Kaksonen A.H."/>
            <person name="Boxall N.J."/>
            <person name="Watkin E.L.J."/>
        </authorList>
    </citation>
    <scope>NUCLEOTIDE SEQUENCE [LARGE SCALE GENOMIC DNA]</scope>
    <source>
        <strain evidence="5">F5</strain>
    </source>
</reference>
<keyword evidence="2" id="KW-0067">ATP-binding</keyword>
<name>A0A1D8IPX1_9GAMM</name>
<dbReference type="InterPro" id="IPR002624">
    <property type="entry name" value="DCK/DGK"/>
</dbReference>
<feature type="binding site" evidence="2">
    <location>
        <begin position="141"/>
        <end position="145"/>
    </location>
    <ligand>
        <name>ATP</name>
        <dbReference type="ChEBI" id="CHEBI:30616"/>
    </ligand>
</feature>
<dbReference type="AlphaFoldDB" id="A0A1D8IPX1"/>
<proteinExistence type="predicted"/>
<accession>A0A1D8IPX1</accession>
<sequence length="218" mass="25409">MVLMVELPGFIAIEGPIGVGKTTLARRLSEDFEASLLLEQPEENPFLERFYEDPRRAALPAQLSFLLTRVRQMRAMRQNDLFSSTRIADFLLDKDRLFAEVTLDEDELALYEEVYTQLVLDAPRPDLVVYLQAPVDVLLRRIEQRDRSYERLIDPAYLTRLCARYADFFYHYNGAPLLIVNASEIDIVRNERDYQALVDEIRTPPSGRRFFNPLPFTM</sequence>
<keyword evidence="4" id="KW-0808">Transferase</keyword>
<keyword evidence="4" id="KW-0418">Kinase</keyword>
<dbReference type="PANTHER" id="PTHR10513:SF46">
    <property type="entry name" value="DEOXYGUANOSINE KINASE"/>
    <property type="match status" value="1"/>
</dbReference>
<dbReference type="KEGG" id="aprs:BI364_11805"/>
<keyword evidence="2" id="KW-0547">Nucleotide-binding</keyword>
<dbReference type="Pfam" id="PF01712">
    <property type="entry name" value="dNK"/>
    <property type="match status" value="1"/>
</dbReference>
<feature type="active site" description="Proton acceptor" evidence="1">
    <location>
        <position position="89"/>
    </location>
</feature>
<protein>
    <submittedName>
        <fullName evidence="4">Deoxyadenosine kinase</fullName>
    </submittedName>
</protein>
<dbReference type="CDD" id="cd01673">
    <property type="entry name" value="dNK"/>
    <property type="match status" value="1"/>
</dbReference>
<feature type="domain" description="Deoxynucleoside kinase" evidence="3">
    <location>
        <begin position="11"/>
        <end position="202"/>
    </location>
</feature>
<dbReference type="InterPro" id="IPR027417">
    <property type="entry name" value="P-loop_NTPase"/>
</dbReference>